<proteinExistence type="predicted"/>
<organism evidence="1 2">
    <name type="scientific">Leucobacter denitrificans</name>
    <dbReference type="NCBI Taxonomy" id="683042"/>
    <lineage>
        <taxon>Bacteria</taxon>
        <taxon>Bacillati</taxon>
        <taxon>Actinomycetota</taxon>
        <taxon>Actinomycetes</taxon>
        <taxon>Micrococcales</taxon>
        <taxon>Microbacteriaceae</taxon>
        <taxon>Leucobacter</taxon>
    </lineage>
</organism>
<keyword evidence="2" id="KW-1185">Reference proteome</keyword>
<protein>
    <submittedName>
        <fullName evidence="1">Uncharacterized protein</fullName>
    </submittedName>
</protein>
<dbReference type="KEGG" id="ldn:H9L06_08775"/>
<sequence length="179" mass="19221">MSYHGTLERLTDDVQAKVLATFEAWQAGELTQDQFVQLAAAQVAQGNARAVTLADLALATELSVTLGTVQPTVGVVAPDDQDRLRDGLLTLALAAGTVDVTARLARFAFAEPAAAAQRGWNDAMRESGVVIGWVRRLDPGACELCASWARGGYMFPKDLTMIHHPGCRCTPQPITEEEK</sequence>
<dbReference type="RefSeq" id="WP_187554822.1">
    <property type="nucleotide sequence ID" value="NZ_CP060716.1"/>
</dbReference>
<dbReference type="AlphaFoldDB" id="A0A7G9S3C7"/>
<gene>
    <name evidence="1" type="ORF">H9L06_08775</name>
</gene>
<evidence type="ECO:0000313" key="1">
    <source>
        <dbReference type="EMBL" id="QNN62352.1"/>
    </source>
</evidence>
<reference evidence="1 2" key="1">
    <citation type="submission" date="2020-08" db="EMBL/GenBank/DDBJ databases">
        <title>Genome sequence of Leucobacter denitrificans KACC 14055T.</title>
        <authorList>
            <person name="Hyun D.-W."/>
            <person name="Bae J.-W."/>
        </authorList>
    </citation>
    <scope>NUCLEOTIDE SEQUENCE [LARGE SCALE GENOMIC DNA]</scope>
    <source>
        <strain evidence="1 2">KACC 14055</strain>
    </source>
</reference>
<dbReference type="Proteomes" id="UP000515934">
    <property type="component" value="Chromosome"/>
</dbReference>
<accession>A0A7G9S3C7</accession>
<dbReference type="EMBL" id="CP060716">
    <property type="protein sequence ID" value="QNN62352.1"/>
    <property type="molecule type" value="Genomic_DNA"/>
</dbReference>
<name>A0A7G9S3C7_9MICO</name>
<evidence type="ECO:0000313" key="2">
    <source>
        <dbReference type="Proteomes" id="UP000515934"/>
    </source>
</evidence>